<feature type="domain" description="N-acetyltransferase" evidence="1">
    <location>
        <begin position="20"/>
        <end position="165"/>
    </location>
</feature>
<dbReference type="PANTHER" id="PTHR39173:SF1">
    <property type="entry name" value="ACETYLTRANSFERASE"/>
    <property type="match status" value="1"/>
</dbReference>
<proteinExistence type="predicted"/>
<protein>
    <submittedName>
        <fullName evidence="2">Acetyltransferase</fullName>
    </submittedName>
</protein>
<gene>
    <name evidence="2" type="ORF">GCM10025862_34080</name>
</gene>
<reference evidence="3" key="1">
    <citation type="journal article" date="2019" name="Int. J. Syst. Evol. Microbiol.">
        <title>The Global Catalogue of Microorganisms (GCM) 10K type strain sequencing project: providing services to taxonomists for standard genome sequencing and annotation.</title>
        <authorList>
            <consortium name="The Broad Institute Genomics Platform"/>
            <consortium name="The Broad Institute Genome Sequencing Center for Infectious Disease"/>
            <person name="Wu L."/>
            <person name="Ma J."/>
        </authorList>
    </citation>
    <scope>NUCLEOTIDE SEQUENCE [LARGE SCALE GENOMIC DNA]</scope>
    <source>
        <strain evidence="3">NBRC 105830</strain>
    </source>
</reference>
<comment type="caution">
    <text evidence="2">The sequence shown here is derived from an EMBL/GenBank/DDBJ whole genome shotgun (WGS) entry which is preliminary data.</text>
</comment>
<evidence type="ECO:0000259" key="1">
    <source>
        <dbReference type="PROSITE" id="PS51186"/>
    </source>
</evidence>
<dbReference type="Pfam" id="PF13302">
    <property type="entry name" value="Acetyltransf_3"/>
    <property type="match status" value="1"/>
</dbReference>
<dbReference type="PANTHER" id="PTHR39173">
    <property type="entry name" value="ACETYLTRANSFERASE"/>
    <property type="match status" value="1"/>
</dbReference>
<dbReference type="SUPFAM" id="SSF55729">
    <property type="entry name" value="Acyl-CoA N-acyltransferases (Nat)"/>
    <property type="match status" value="1"/>
</dbReference>
<dbReference type="InterPro" id="IPR000182">
    <property type="entry name" value="GNAT_dom"/>
</dbReference>
<organism evidence="2 3">
    <name type="scientific">Arsenicicoccus piscis</name>
    <dbReference type="NCBI Taxonomy" id="673954"/>
    <lineage>
        <taxon>Bacteria</taxon>
        <taxon>Bacillati</taxon>
        <taxon>Actinomycetota</taxon>
        <taxon>Actinomycetes</taxon>
        <taxon>Micrococcales</taxon>
        <taxon>Intrasporangiaceae</taxon>
        <taxon>Arsenicicoccus</taxon>
    </lineage>
</organism>
<dbReference type="Gene3D" id="3.40.630.30">
    <property type="match status" value="1"/>
</dbReference>
<dbReference type="CDD" id="cd04301">
    <property type="entry name" value="NAT_SF"/>
    <property type="match status" value="1"/>
</dbReference>
<dbReference type="EMBL" id="BSUJ01000001">
    <property type="protein sequence ID" value="GMA21387.1"/>
    <property type="molecule type" value="Genomic_DNA"/>
</dbReference>
<keyword evidence="3" id="KW-1185">Reference proteome</keyword>
<dbReference type="PROSITE" id="PS51186">
    <property type="entry name" value="GNAT"/>
    <property type="match status" value="1"/>
</dbReference>
<evidence type="ECO:0000313" key="3">
    <source>
        <dbReference type="Proteomes" id="UP001157109"/>
    </source>
</evidence>
<dbReference type="Proteomes" id="UP001157109">
    <property type="component" value="Unassembled WGS sequence"/>
</dbReference>
<dbReference type="InterPro" id="IPR016181">
    <property type="entry name" value="Acyl_CoA_acyltransferase"/>
</dbReference>
<dbReference type="RefSeq" id="WP_241441632.1">
    <property type="nucleotide sequence ID" value="NZ_BSUJ01000001.1"/>
</dbReference>
<sequence>MPELVEPTVGLRGAWLEAHLEWGPGYHEDGFGIRATDDVVTPEGFGSFVARLTAHDRGPGVTVYRWIVDGDRVLGGIVLRHGHPREDEVGHIGFGLRASARGRGVATWALGEMLCVARDLGLKTLLLMCLDDNVASARTIEHHGGVLEGVRTTDHGPVRRYRISL</sequence>
<name>A0ABQ6HSP8_9MICO</name>
<evidence type="ECO:0000313" key="2">
    <source>
        <dbReference type="EMBL" id="GMA21387.1"/>
    </source>
</evidence>
<accession>A0ABQ6HSP8</accession>